<sequence length="102" mass="11511">KDGNGVVRGPLHEDEATSLLKADFFRPDHVFRVVDAAEKEQFSNIADLRSLNGVDTPFAKVKTEEGEKGEEKESIRVYKELVGVLQERNELKIQLSKKSILE</sequence>
<keyword evidence="2" id="KW-1185">Reference proteome</keyword>
<feature type="non-terminal residue" evidence="1">
    <location>
        <position position="102"/>
    </location>
</feature>
<evidence type="ECO:0000313" key="1">
    <source>
        <dbReference type="EMBL" id="GMT31729.1"/>
    </source>
</evidence>
<proteinExistence type="predicted"/>
<dbReference type="Proteomes" id="UP001432322">
    <property type="component" value="Unassembled WGS sequence"/>
</dbReference>
<accession>A0AAV5WI27</accession>
<reference evidence="1" key="1">
    <citation type="submission" date="2023-10" db="EMBL/GenBank/DDBJ databases">
        <title>Genome assembly of Pristionchus species.</title>
        <authorList>
            <person name="Yoshida K."/>
            <person name="Sommer R.J."/>
        </authorList>
    </citation>
    <scope>NUCLEOTIDE SEQUENCE</scope>
    <source>
        <strain evidence="1">RS5133</strain>
    </source>
</reference>
<dbReference type="AlphaFoldDB" id="A0AAV5WI27"/>
<protein>
    <submittedName>
        <fullName evidence="1">Uncharacterized protein</fullName>
    </submittedName>
</protein>
<feature type="non-terminal residue" evidence="1">
    <location>
        <position position="1"/>
    </location>
</feature>
<evidence type="ECO:0000313" key="2">
    <source>
        <dbReference type="Proteomes" id="UP001432322"/>
    </source>
</evidence>
<name>A0AAV5WI27_9BILA</name>
<organism evidence="1 2">
    <name type="scientific">Pristionchus fissidentatus</name>
    <dbReference type="NCBI Taxonomy" id="1538716"/>
    <lineage>
        <taxon>Eukaryota</taxon>
        <taxon>Metazoa</taxon>
        <taxon>Ecdysozoa</taxon>
        <taxon>Nematoda</taxon>
        <taxon>Chromadorea</taxon>
        <taxon>Rhabditida</taxon>
        <taxon>Rhabditina</taxon>
        <taxon>Diplogasteromorpha</taxon>
        <taxon>Diplogasteroidea</taxon>
        <taxon>Neodiplogasteridae</taxon>
        <taxon>Pristionchus</taxon>
    </lineage>
</organism>
<comment type="caution">
    <text evidence="1">The sequence shown here is derived from an EMBL/GenBank/DDBJ whole genome shotgun (WGS) entry which is preliminary data.</text>
</comment>
<gene>
    <name evidence="1" type="ORF">PFISCL1PPCAC_23026</name>
</gene>
<dbReference type="EMBL" id="BTSY01000006">
    <property type="protein sequence ID" value="GMT31729.1"/>
    <property type="molecule type" value="Genomic_DNA"/>
</dbReference>